<keyword evidence="4" id="KW-0819">tRNA processing</keyword>
<proteinExistence type="inferred from homology"/>
<dbReference type="GO" id="GO:0006400">
    <property type="term" value="P:tRNA modification"/>
    <property type="evidence" value="ECO:0007669"/>
    <property type="project" value="TreeGrafter"/>
</dbReference>
<feature type="compositionally biased region" description="Basic and acidic residues" evidence="6">
    <location>
        <begin position="256"/>
        <end position="272"/>
    </location>
</feature>
<dbReference type="AlphaFoldDB" id="A0A2B7X9B7"/>
<feature type="compositionally biased region" description="Low complexity" evidence="6">
    <location>
        <begin position="317"/>
        <end position="336"/>
    </location>
</feature>
<dbReference type="PANTHER" id="PTHR13767:SF2">
    <property type="entry name" value="PSEUDOURIDYLATE SYNTHASE TRUB1"/>
    <property type="match status" value="1"/>
</dbReference>
<dbReference type="InterPro" id="IPR020103">
    <property type="entry name" value="PsdUridine_synth_cat_dom_sf"/>
</dbReference>
<comment type="caution">
    <text evidence="8">The sequence shown here is derived from an EMBL/GenBank/DDBJ whole genome shotgun (WGS) entry which is preliminary data.</text>
</comment>
<dbReference type="OrthoDB" id="9995526at2759"/>
<keyword evidence="9" id="KW-1185">Reference proteome</keyword>
<evidence type="ECO:0000313" key="8">
    <source>
        <dbReference type="EMBL" id="PGH05363.1"/>
    </source>
</evidence>
<feature type="compositionally biased region" description="Low complexity" evidence="6">
    <location>
        <begin position="433"/>
        <end position="442"/>
    </location>
</feature>
<keyword evidence="5" id="KW-0413">Isomerase</keyword>
<dbReference type="GO" id="GO:0160148">
    <property type="term" value="F:tRNA pseudouridine(55) synthase activity"/>
    <property type="evidence" value="ECO:0007669"/>
    <property type="project" value="UniProtKB-EC"/>
</dbReference>
<evidence type="ECO:0000256" key="6">
    <source>
        <dbReference type="SAM" id="MobiDB-lite"/>
    </source>
</evidence>
<comment type="catalytic activity">
    <reaction evidence="1">
        <text>a uridine in mRNA = a pseudouridine in mRNA</text>
        <dbReference type="Rhea" id="RHEA:56644"/>
        <dbReference type="Rhea" id="RHEA-COMP:14658"/>
        <dbReference type="Rhea" id="RHEA-COMP:14659"/>
        <dbReference type="ChEBI" id="CHEBI:65314"/>
        <dbReference type="ChEBI" id="CHEBI:65315"/>
    </reaction>
</comment>
<dbReference type="GO" id="GO:1990481">
    <property type="term" value="P:mRNA pseudouridine synthesis"/>
    <property type="evidence" value="ECO:0007669"/>
    <property type="project" value="TreeGrafter"/>
</dbReference>
<feature type="region of interest" description="Disordered" evidence="6">
    <location>
        <begin position="421"/>
        <end position="442"/>
    </location>
</feature>
<dbReference type="EC" id="5.4.99.25" evidence="3"/>
<dbReference type="GO" id="GO:0003723">
    <property type="term" value="F:RNA binding"/>
    <property type="evidence" value="ECO:0007669"/>
    <property type="project" value="InterPro"/>
</dbReference>
<dbReference type="EMBL" id="PDNB01000126">
    <property type="protein sequence ID" value="PGH05363.1"/>
    <property type="molecule type" value="Genomic_DNA"/>
</dbReference>
<accession>A0A2B7X9B7</accession>
<gene>
    <name evidence="8" type="ORF">AJ79_06832</name>
</gene>
<feature type="compositionally biased region" description="Low complexity" evidence="6">
    <location>
        <begin position="298"/>
        <end position="308"/>
    </location>
</feature>
<evidence type="ECO:0000313" key="9">
    <source>
        <dbReference type="Proteomes" id="UP000223968"/>
    </source>
</evidence>
<dbReference type="PANTHER" id="PTHR13767">
    <property type="entry name" value="TRNA-PSEUDOURIDINE SYNTHASE"/>
    <property type="match status" value="1"/>
</dbReference>
<evidence type="ECO:0000256" key="4">
    <source>
        <dbReference type="ARBA" id="ARBA00022694"/>
    </source>
</evidence>
<feature type="region of interest" description="Disordered" evidence="6">
    <location>
        <begin position="239"/>
        <end position="343"/>
    </location>
</feature>
<dbReference type="Gene3D" id="3.30.2350.10">
    <property type="entry name" value="Pseudouridine synthase"/>
    <property type="match status" value="1"/>
</dbReference>
<sequence>MPARFRIPTRDFPVRMADTRNLEGCFAVHKPPGISSAEVLRNLQTHFTPSRFFQPWVETERIRRNAESKFQTRRRRDKRLEVKIGHGGTLDPMATGVLIAGVGKGTKDLNSFLACTKSYEAMVLFGAATDTYDRLGKVVSRAPYEHVTREKVEETLKQFRGKIMQRPSIFSALRVQGKRLYEYAREGIEPPVEILKRPVEVSNLEIVEWYEPGTHEYVWPTEEASGAEKDVAKKMLSKESLSTATGAAPEQTAAEEQPKDDTATTEPEEPHGAKRKLSPSPAPQSTEAAPPSPKRQKATTADGATTAQQPPPTTENPSVTDTDTTATAPSPSASKPNPQPPAVKLTMTVSSGFYVRSLAHDLGLALDSNAIMSALVRTRQGDFTLRPEKVLEYSDLEAGEEVWGPKLQGFLDAWVEGKKGVKGVKEGSGSGEGAAAEAEAGN</sequence>
<dbReference type="HAMAP" id="MF_01080">
    <property type="entry name" value="TruB_bact"/>
    <property type="match status" value="1"/>
</dbReference>
<dbReference type="InterPro" id="IPR002501">
    <property type="entry name" value="PsdUridine_synth_N"/>
</dbReference>
<reference evidence="8 9" key="1">
    <citation type="submission" date="2017-10" db="EMBL/GenBank/DDBJ databases">
        <title>Comparative genomics in systemic dimorphic fungi from Ajellomycetaceae.</title>
        <authorList>
            <person name="Munoz J.F."/>
            <person name="Mcewen J.G."/>
            <person name="Clay O.K."/>
            <person name="Cuomo C.A."/>
        </authorList>
    </citation>
    <scope>NUCLEOTIDE SEQUENCE [LARGE SCALE GENOMIC DNA]</scope>
    <source>
        <strain evidence="8 9">UAMH5409</strain>
    </source>
</reference>
<comment type="similarity">
    <text evidence="2">Belongs to the pseudouridine synthase TruB family.</text>
</comment>
<dbReference type="FunFam" id="3.30.2350.10:FF:000014">
    <property type="entry name" value="PUS4p Pseudouridine synthase"/>
    <property type="match status" value="1"/>
</dbReference>
<evidence type="ECO:0000256" key="3">
    <source>
        <dbReference type="ARBA" id="ARBA00012787"/>
    </source>
</evidence>
<protein>
    <recommendedName>
        <fullName evidence="3">tRNA pseudouridine(55) synthase</fullName>
        <ecNumber evidence="3">5.4.99.25</ecNumber>
    </recommendedName>
</protein>
<dbReference type="STRING" id="1447875.A0A2B7X9B7"/>
<evidence type="ECO:0000256" key="2">
    <source>
        <dbReference type="ARBA" id="ARBA00008999"/>
    </source>
</evidence>
<feature type="domain" description="Pseudouridine synthase II N-terminal" evidence="7">
    <location>
        <begin position="82"/>
        <end position="212"/>
    </location>
</feature>
<organism evidence="8 9">
    <name type="scientific">Helicocarpus griseus UAMH5409</name>
    <dbReference type="NCBI Taxonomy" id="1447875"/>
    <lineage>
        <taxon>Eukaryota</taxon>
        <taxon>Fungi</taxon>
        <taxon>Dikarya</taxon>
        <taxon>Ascomycota</taxon>
        <taxon>Pezizomycotina</taxon>
        <taxon>Eurotiomycetes</taxon>
        <taxon>Eurotiomycetidae</taxon>
        <taxon>Onygenales</taxon>
        <taxon>Ajellomycetaceae</taxon>
        <taxon>Helicocarpus</taxon>
    </lineage>
</organism>
<evidence type="ECO:0000256" key="5">
    <source>
        <dbReference type="ARBA" id="ARBA00023235"/>
    </source>
</evidence>
<evidence type="ECO:0000259" key="7">
    <source>
        <dbReference type="Pfam" id="PF01509"/>
    </source>
</evidence>
<evidence type="ECO:0000256" key="1">
    <source>
        <dbReference type="ARBA" id="ARBA00001166"/>
    </source>
</evidence>
<dbReference type="SUPFAM" id="SSF55120">
    <property type="entry name" value="Pseudouridine synthase"/>
    <property type="match status" value="1"/>
</dbReference>
<dbReference type="GO" id="GO:0005634">
    <property type="term" value="C:nucleus"/>
    <property type="evidence" value="ECO:0007669"/>
    <property type="project" value="TreeGrafter"/>
</dbReference>
<dbReference type="InterPro" id="IPR014780">
    <property type="entry name" value="tRNA_psdUridine_synth_TruB"/>
</dbReference>
<name>A0A2B7X9B7_9EURO</name>
<dbReference type="Pfam" id="PF01509">
    <property type="entry name" value="TruB_N"/>
    <property type="match status" value="1"/>
</dbReference>
<dbReference type="Proteomes" id="UP000223968">
    <property type="component" value="Unassembled WGS sequence"/>
</dbReference>
<feature type="compositionally biased region" description="Low complexity" evidence="6">
    <location>
        <begin position="243"/>
        <end position="255"/>
    </location>
</feature>